<dbReference type="AlphaFoldDB" id="A0A427A7Z3"/>
<sequence>MHRDLPQRHRGSRYHLYTPVDALALFPQPHYVVVIALHKRRLPFPVGSRPAKGRLPLQPASLPLFAVALASCSSPLRAGRLRLPLADWPLAAWRPQRSAIASITLQATVPASACRPMCALATAGHPLVGGQVVASHPCRWPSHGQLPPFLIAFAAEM</sequence>
<protein>
    <submittedName>
        <fullName evidence="1">Uncharacterized protein</fullName>
    </submittedName>
</protein>
<reference evidence="1 2" key="1">
    <citation type="journal article" date="2014" name="Agronomy (Basel)">
        <title>A Draft Genome Sequence for Ensete ventricosum, the Drought-Tolerant Tree Against Hunger.</title>
        <authorList>
            <person name="Harrison J."/>
            <person name="Moore K.A."/>
            <person name="Paszkiewicz K."/>
            <person name="Jones T."/>
            <person name="Grant M."/>
            <person name="Ambacheew D."/>
            <person name="Muzemil S."/>
            <person name="Studholme D.J."/>
        </authorList>
    </citation>
    <scope>NUCLEOTIDE SEQUENCE [LARGE SCALE GENOMIC DNA]</scope>
</reference>
<evidence type="ECO:0000313" key="2">
    <source>
        <dbReference type="Proteomes" id="UP000287651"/>
    </source>
</evidence>
<comment type="caution">
    <text evidence="1">The sequence shown here is derived from an EMBL/GenBank/DDBJ whole genome shotgun (WGS) entry which is preliminary data.</text>
</comment>
<gene>
    <name evidence="1" type="ORF">B296_00000978</name>
</gene>
<organism evidence="1 2">
    <name type="scientific">Ensete ventricosum</name>
    <name type="common">Abyssinian banana</name>
    <name type="synonym">Musa ensete</name>
    <dbReference type="NCBI Taxonomy" id="4639"/>
    <lineage>
        <taxon>Eukaryota</taxon>
        <taxon>Viridiplantae</taxon>
        <taxon>Streptophyta</taxon>
        <taxon>Embryophyta</taxon>
        <taxon>Tracheophyta</taxon>
        <taxon>Spermatophyta</taxon>
        <taxon>Magnoliopsida</taxon>
        <taxon>Liliopsida</taxon>
        <taxon>Zingiberales</taxon>
        <taxon>Musaceae</taxon>
        <taxon>Ensete</taxon>
    </lineage>
</organism>
<proteinExistence type="predicted"/>
<dbReference type="EMBL" id="AMZH03003440">
    <property type="protein sequence ID" value="RRT72323.1"/>
    <property type="molecule type" value="Genomic_DNA"/>
</dbReference>
<name>A0A427A7Z3_ENSVE</name>
<accession>A0A427A7Z3</accession>
<dbReference type="Proteomes" id="UP000287651">
    <property type="component" value="Unassembled WGS sequence"/>
</dbReference>
<evidence type="ECO:0000313" key="1">
    <source>
        <dbReference type="EMBL" id="RRT72323.1"/>
    </source>
</evidence>